<dbReference type="UniPathway" id="UPA00077">
    <property type="reaction ID" value="UER00158"/>
</dbReference>
<evidence type="ECO:0000256" key="4">
    <source>
        <dbReference type="ARBA" id="ARBA00022563"/>
    </source>
</evidence>
<organism evidence="10 11">
    <name type="scientific">Nocardioides pocheonensis</name>
    <dbReference type="NCBI Taxonomy" id="661485"/>
    <lineage>
        <taxon>Bacteria</taxon>
        <taxon>Bacillati</taxon>
        <taxon>Actinomycetota</taxon>
        <taxon>Actinomycetes</taxon>
        <taxon>Propionibacteriales</taxon>
        <taxon>Nocardioidaceae</taxon>
        <taxon>Nocardioides</taxon>
    </lineage>
</organism>
<comment type="pathway">
    <text evidence="1 7">Cofactor biosynthesis; tetrahydrofolate biosynthesis; 5,6,7,8-tetrahydrofolate from 7,8-dihydrofolate: step 1/1.</text>
</comment>
<evidence type="ECO:0000256" key="6">
    <source>
        <dbReference type="ARBA" id="ARBA00023002"/>
    </source>
</evidence>
<dbReference type="AlphaFoldDB" id="A0A3N0GUP3"/>
<name>A0A3N0GUP3_9ACTN</name>
<dbReference type="Gene3D" id="3.40.430.10">
    <property type="entry name" value="Dihydrofolate Reductase, subunit A"/>
    <property type="match status" value="1"/>
</dbReference>
<dbReference type="OrthoDB" id="9804315at2"/>
<dbReference type="EMBL" id="RJSF01000019">
    <property type="protein sequence ID" value="RNM15896.1"/>
    <property type="molecule type" value="Genomic_DNA"/>
</dbReference>
<dbReference type="CDD" id="cd00209">
    <property type="entry name" value="DHFR"/>
    <property type="match status" value="1"/>
</dbReference>
<keyword evidence="6 7" id="KW-0560">Oxidoreductase</keyword>
<dbReference type="Proteomes" id="UP000279994">
    <property type="component" value="Unassembled WGS sequence"/>
</dbReference>
<keyword evidence="5 7" id="KW-0521">NADP</keyword>
<dbReference type="GO" id="GO:0046452">
    <property type="term" value="P:dihydrofolate metabolic process"/>
    <property type="evidence" value="ECO:0007669"/>
    <property type="project" value="TreeGrafter"/>
</dbReference>
<comment type="caution">
    <text evidence="10">The sequence shown here is derived from an EMBL/GenBank/DDBJ whole genome shotgun (WGS) entry which is preliminary data.</text>
</comment>
<protein>
    <recommendedName>
        <fullName evidence="3 7">Dihydrofolate reductase</fullName>
        <ecNumber evidence="3 7">1.5.1.3</ecNumber>
    </recommendedName>
</protein>
<comment type="catalytic activity">
    <reaction evidence="7">
        <text>(6S)-5,6,7,8-tetrahydrofolate + NADP(+) = 7,8-dihydrofolate + NADPH + H(+)</text>
        <dbReference type="Rhea" id="RHEA:15009"/>
        <dbReference type="ChEBI" id="CHEBI:15378"/>
        <dbReference type="ChEBI" id="CHEBI:57451"/>
        <dbReference type="ChEBI" id="CHEBI:57453"/>
        <dbReference type="ChEBI" id="CHEBI:57783"/>
        <dbReference type="ChEBI" id="CHEBI:58349"/>
        <dbReference type="EC" id="1.5.1.3"/>
    </reaction>
</comment>
<feature type="domain" description="DHFR" evidence="9">
    <location>
        <begin position="8"/>
        <end position="165"/>
    </location>
</feature>
<keyword evidence="11" id="KW-1185">Reference proteome</keyword>
<dbReference type="GO" id="GO:0005829">
    <property type="term" value="C:cytosol"/>
    <property type="evidence" value="ECO:0007669"/>
    <property type="project" value="TreeGrafter"/>
</dbReference>
<evidence type="ECO:0000256" key="7">
    <source>
        <dbReference type="PIRNR" id="PIRNR000194"/>
    </source>
</evidence>
<dbReference type="PIRSF" id="PIRSF000194">
    <property type="entry name" value="DHFR"/>
    <property type="match status" value="1"/>
</dbReference>
<comment type="function">
    <text evidence="7">Key enzyme in folate metabolism. Catalyzes an essential reaction for de novo glycine and purine synthesis, and for DNA precursor synthesis.</text>
</comment>
<evidence type="ECO:0000256" key="2">
    <source>
        <dbReference type="ARBA" id="ARBA00009539"/>
    </source>
</evidence>
<evidence type="ECO:0000256" key="3">
    <source>
        <dbReference type="ARBA" id="ARBA00012856"/>
    </source>
</evidence>
<reference evidence="10 11" key="1">
    <citation type="submission" date="2018-11" db="EMBL/GenBank/DDBJ databases">
        <authorList>
            <person name="Li F."/>
        </authorList>
    </citation>
    <scope>NUCLEOTIDE SEQUENCE [LARGE SCALE GENOMIC DNA]</scope>
    <source>
        <strain evidence="10 11">Gsoil 818</strain>
    </source>
</reference>
<dbReference type="GO" id="GO:0004146">
    <property type="term" value="F:dihydrofolate reductase activity"/>
    <property type="evidence" value="ECO:0007669"/>
    <property type="project" value="UniProtKB-EC"/>
</dbReference>
<dbReference type="GO" id="GO:0050661">
    <property type="term" value="F:NADP binding"/>
    <property type="evidence" value="ECO:0007669"/>
    <property type="project" value="InterPro"/>
</dbReference>
<keyword evidence="4 7" id="KW-0554">One-carbon metabolism</keyword>
<evidence type="ECO:0000313" key="10">
    <source>
        <dbReference type="EMBL" id="RNM15896.1"/>
    </source>
</evidence>
<evidence type="ECO:0000256" key="5">
    <source>
        <dbReference type="ARBA" id="ARBA00022857"/>
    </source>
</evidence>
<dbReference type="RefSeq" id="WP_123222148.1">
    <property type="nucleotide sequence ID" value="NZ_RJSF01000019.1"/>
</dbReference>
<dbReference type="Pfam" id="PF00186">
    <property type="entry name" value="DHFR_1"/>
    <property type="match status" value="1"/>
</dbReference>
<dbReference type="SUPFAM" id="SSF53597">
    <property type="entry name" value="Dihydrofolate reductase-like"/>
    <property type="match status" value="1"/>
</dbReference>
<dbReference type="GO" id="GO:0046654">
    <property type="term" value="P:tetrahydrofolate biosynthetic process"/>
    <property type="evidence" value="ECO:0007669"/>
    <property type="project" value="UniProtKB-UniPathway"/>
</dbReference>
<gene>
    <name evidence="10" type="ORF">EFL26_06920</name>
</gene>
<dbReference type="PROSITE" id="PS00075">
    <property type="entry name" value="DHFR_1"/>
    <property type="match status" value="1"/>
</dbReference>
<sequence length="166" mass="18020">MTAPAQRRVTLVAAVADNGVIGRDGDIPWRIPADFAHFKALTLGHVLVMGRATYDSIGRPLPGRTTIVLTRDPQWRAADGVLVAGSLDDALRLAADLPGEIFVAGGAGVYAAALDRAHAQVLTEVHLSPEGDTHYPEFDRAQWVETRRESHADGEVRYDFVWLARA</sequence>
<comment type="similarity">
    <text evidence="2 7 8">Belongs to the dihydrofolate reductase family.</text>
</comment>
<accession>A0A3N0GUP3</accession>
<dbReference type="InterPro" id="IPR001796">
    <property type="entry name" value="DHFR_dom"/>
</dbReference>
<dbReference type="PRINTS" id="PR00070">
    <property type="entry name" value="DHFR"/>
</dbReference>
<evidence type="ECO:0000259" key="9">
    <source>
        <dbReference type="PROSITE" id="PS51330"/>
    </source>
</evidence>
<dbReference type="EC" id="1.5.1.3" evidence="3 7"/>
<dbReference type="GO" id="GO:0006730">
    <property type="term" value="P:one-carbon metabolic process"/>
    <property type="evidence" value="ECO:0007669"/>
    <property type="project" value="UniProtKB-KW"/>
</dbReference>
<dbReference type="PANTHER" id="PTHR48069:SF3">
    <property type="entry name" value="DIHYDROFOLATE REDUCTASE"/>
    <property type="match status" value="1"/>
</dbReference>
<dbReference type="InterPro" id="IPR024072">
    <property type="entry name" value="DHFR-like_dom_sf"/>
</dbReference>
<dbReference type="InterPro" id="IPR017925">
    <property type="entry name" value="DHFR_CS"/>
</dbReference>
<evidence type="ECO:0000313" key="11">
    <source>
        <dbReference type="Proteomes" id="UP000279994"/>
    </source>
</evidence>
<proteinExistence type="inferred from homology"/>
<evidence type="ECO:0000256" key="8">
    <source>
        <dbReference type="RuleBase" id="RU004474"/>
    </source>
</evidence>
<dbReference type="InterPro" id="IPR012259">
    <property type="entry name" value="DHFR"/>
</dbReference>
<dbReference type="GO" id="GO:0046655">
    <property type="term" value="P:folic acid metabolic process"/>
    <property type="evidence" value="ECO:0007669"/>
    <property type="project" value="TreeGrafter"/>
</dbReference>
<dbReference type="PROSITE" id="PS51330">
    <property type="entry name" value="DHFR_2"/>
    <property type="match status" value="1"/>
</dbReference>
<evidence type="ECO:0000256" key="1">
    <source>
        <dbReference type="ARBA" id="ARBA00004903"/>
    </source>
</evidence>
<dbReference type="PANTHER" id="PTHR48069">
    <property type="entry name" value="DIHYDROFOLATE REDUCTASE"/>
    <property type="match status" value="1"/>
</dbReference>